<keyword evidence="2 3" id="KW-0560">Oxidoreductase</keyword>
<dbReference type="PANTHER" id="PTHR40279">
    <property type="entry name" value="PQQC-LIKE PROTEIN"/>
    <property type="match status" value="1"/>
</dbReference>
<sequence>MKMDDLQPWTAAVFEDKLRAMGDRYHIHHPYQVMMGEGKSTRQQIQAWVANRYYYQINIPIKDAAIMANCPEREVRRHWVQRILDHDGFEGEAGGIEAWIRLGEAVGLSREEIISQQHVLPGVRFAVDAYVNFARQRPWQEAAAASLTELFAPTIHKSRLDHWPTHYPWIEAEGYNYFRRRLNEAPRDVVHGLRITLGHFNTRELQERALSILQFKLDILWSMLDAMLLAHCPVQVDGWGPYRKMGEAA</sequence>
<dbReference type="UniPathway" id="UPA00539"/>
<dbReference type="STRING" id="281362.AT959_19485"/>
<proteinExistence type="inferred from homology"/>
<protein>
    <recommendedName>
        <fullName evidence="3">Pyrroloquinoline-quinone synthase</fullName>
        <ecNumber evidence="3">1.3.3.11</ecNumber>
    </recommendedName>
    <alternativeName>
        <fullName evidence="3">Coenzyme PQQ synthesis protein C</fullName>
    </alternativeName>
    <alternativeName>
        <fullName evidence="3">Pyrroloquinoline quinone biosynthesis protein C</fullName>
    </alternativeName>
</protein>
<comment type="catalytic activity">
    <reaction evidence="3">
        <text>6-(2-amino-2-carboxyethyl)-7,8-dioxo-1,2,3,4,7,8-hexahydroquinoline-2,4-dicarboxylate + 3 O2 = pyrroloquinoline quinone + 2 H2O2 + 2 H2O + H(+)</text>
        <dbReference type="Rhea" id="RHEA:10692"/>
        <dbReference type="ChEBI" id="CHEBI:15377"/>
        <dbReference type="ChEBI" id="CHEBI:15378"/>
        <dbReference type="ChEBI" id="CHEBI:15379"/>
        <dbReference type="ChEBI" id="CHEBI:16240"/>
        <dbReference type="ChEBI" id="CHEBI:58442"/>
        <dbReference type="ChEBI" id="CHEBI:58778"/>
        <dbReference type="EC" id="1.3.3.11"/>
    </reaction>
</comment>
<dbReference type="Pfam" id="PF03070">
    <property type="entry name" value="TENA_THI-4"/>
    <property type="match status" value="1"/>
</dbReference>
<dbReference type="EC" id="1.3.3.11" evidence="3"/>
<comment type="caution">
    <text evidence="5">The sequence shown here is derived from an EMBL/GenBank/DDBJ whole genome shotgun (WGS) entry which is preliminary data.</text>
</comment>
<dbReference type="EMBL" id="LODL01000040">
    <property type="protein sequence ID" value="KXB29005.1"/>
    <property type="molecule type" value="Genomic_DNA"/>
</dbReference>
<evidence type="ECO:0000313" key="6">
    <source>
        <dbReference type="Proteomes" id="UP000070186"/>
    </source>
</evidence>
<gene>
    <name evidence="3" type="primary">pqqC</name>
    <name evidence="5" type="ORF">AT959_19485</name>
</gene>
<dbReference type="InterPro" id="IPR004305">
    <property type="entry name" value="Thiaminase-2/PQQC"/>
</dbReference>
<dbReference type="NCBIfam" id="TIGR02111">
    <property type="entry name" value="PQQ_syn_pqqC"/>
    <property type="match status" value="1"/>
</dbReference>
<dbReference type="Proteomes" id="UP000070186">
    <property type="component" value="Unassembled WGS sequence"/>
</dbReference>
<dbReference type="GO" id="GO:0018189">
    <property type="term" value="P:pyrroloquinoline quinone biosynthetic process"/>
    <property type="evidence" value="ECO:0007669"/>
    <property type="project" value="UniProtKB-UniRule"/>
</dbReference>
<dbReference type="GO" id="GO:0033732">
    <property type="term" value="F:pyrroloquinoline-quinone synthase activity"/>
    <property type="evidence" value="ECO:0007669"/>
    <property type="project" value="UniProtKB-EC"/>
</dbReference>
<evidence type="ECO:0000259" key="4">
    <source>
        <dbReference type="Pfam" id="PF03070"/>
    </source>
</evidence>
<comment type="pathway">
    <text evidence="3">Cofactor biosynthesis; pyrroloquinoline quinone biosynthesis.</text>
</comment>
<dbReference type="HAMAP" id="MF_00654">
    <property type="entry name" value="PQQ_syn_PqqC"/>
    <property type="match status" value="1"/>
</dbReference>
<dbReference type="SUPFAM" id="SSF48613">
    <property type="entry name" value="Heme oxygenase-like"/>
    <property type="match status" value="1"/>
</dbReference>
<evidence type="ECO:0000256" key="3">
    <source>
        <dbReference type="HAMAP-Rule" id="MF_00654"/>
    </source>
</evidence>
<comment type="function">
    <text evidence="3">Ring cyclization and eight-electron oxidation of 3a-(2-amino-2-carboxyethyl)-4,5-dioxo-4,5,6,7,8,9-hexahydroquinoline-7,9-dicarboxylic-acid to PQQ.</text>
</comment>
<dbReference type="AlphaFoldDB" id="A0A133XDJ4"/>
<evidence type="ECO:0000256" key="1">
    <source>
        <dbReference type="ARBA" id="ARBA00022905"/>
    </source>
</evidence>
<reference evidence="5 6" key="1">
    <citation type="submission" date="2015-12" db="EMBL/GenBank/DDBJ databases">
        <title>Nitrous oxide reduction kinetics distinguish bacteria harboring typical versus atypical NosZ.</title>
        <authorList>
            <person name="Yoon S."/>
            <person name="Nissen S."/>
            <person name="Park D."/>
            <person name="Sanford R.A."/>
            <person name="Loeffler F.E."/>
        </authorList>
    </citation>
    <scope>NUCLEOTIDE SEQUENCE [LARGE SCALE GENOMIC DNA]</scope>
    <source>
        <strain evidence="5 6">ATCC BAA-841</strain>
    </source>
</reference>
<feature type="domain" description="Thiaminase-2/PQQC" evidence="4">
    <location>
        <begin position="16"/>
        <end position="225"/>
    </location>
</feature>
<name>A0A133XDJ4_9RHOO</name>
<dbReference type="PANTHER" id="PTHR40279:SF3">
    <property type="entry name" value="4-AMINOBENZOATE SYNTHASE"/>
    <property type="match status" value="1"/>
</dbReference>
<keyword evidence="6" id="KW-1185">Reference proteome</keyword>
<dbReference type="InterPro" id="IPR039068">
    <property type="entry name" value="PqqC-like"/>
</dbReference>
<dbReference type="InterPro" id="IPR016084">
    <property type="entry name" value="Haem_Oase-like_multi-hlx"/>
</dbReference>
<accession>A0A133XDJ4</accession>
<comment type="similarity">
    <text evidence="3">Belongs to the PqqC family.</text>
</comment>
<evidence type="ECO:0000256" key="2">
    <source>
        <dbReference type="ARBA" id="ARBA00023002"/>
    </source>
</evidence>
<dbReference type="CDD" id="cd19370">
    <property type="entry name" value="TenA_PqqC"/>
    <property type="match status" value="1"/>
</dbReference>
<keyword evidence="1 3" id="KW-0884">PQQ biosynthesis</keyword>
<dbReference type="InterPro" id="IPR011845">
    <property type="entry name" value="PqqC"/>
</dbReference>
<organism evidence="5 6">
    <name type="scientific">Dechloromonas denitrificans</name>
    <dbReference type="NCBI Taxonomy" id="281362"/>
    <lineage>
        <taxon>Bacteria</taxon>
        <taxon>Pseudomonadati</taxon>
        <taxon>Pseudomonadota</taxon>
        <taxon>Betaproteobacteria</taxon>
        <taxon>Rhodocyclales</taxon>
        <taxon>Azonexaceae</taxon>
        <taxon>Dechloromonas</taxon>
    </lineage>
</organism>
<dbReference type="Gene3D" id="1.20.910.10">
    <property type="entry name" value="Heme oxygenase-like"/>
    <property type="match status" value="1"/>
</dbReference>
<evidence type="ECO:0000313" key="5">
    <source>
        <dbReference type="EMBL" id="KXB29005.1"/>
    </source>
</evidence>